<gene>
    <name evidence="1" type="ORF">N658DRAFT_487507</name>
</gene>
<sequence>MKASFYAQHTDKKPTPQFLTLVTVAAVGFFTSAMAAPVETTANGTGDGVNTPVAVVAANYGTPHCNSNLMLAFCTADNAHAYCDATGFHNNFMAQCKRPNCWCA</sequence>
<keyword evidence="2" id="KW-1185">Reference proteome</keyword>
<proteinExistence type="predicted"/>
<organism evidence="1 2">
    <name type="scientific">Parathielavia hyrcaniae</name>
    <dbReference type="NCBI Taxonomy" id="113614"/>
    <lineage>
        <taxon>Eukaryota</taxon>
        <taxon>Fungi</taxon>
        <taxon>Dikarya</taxon>
        <taxon>Ascomycota</taxon>
        <taxon>Pezizomycotina</taxon>
        <taxon>Sordariomycetes</taxon>
        <taxon>Sordariomycetidae</taxon>
        <taxon>Sordariales</taxon>
        <taxon>Chaetomiaceae</taxon>
        <taxon>Parathielavia</taxon>
    </lineage>
</organism>
<comment type="caution">
    <text evidence="1">The sequence shown here is derived from an EMBL/GenBank/DDBJ whole genome shotgun (WGS) entry which is preliminary data.</text>
</comment>
<accession>A0AAN6T0L8</accession>
<dbReference type="Proteomes" id="UP001305647">
    <property type="component" value="Unassembled WGS sequence"/>
</dbReference>
<name>A0AAN6T0L8_9PEZI</name>
<evidence type="ECO:0000313" key="2">
    <source>
        <dbReference type="Proteomes" id="UP001305647"/>
    </source>
</evidence>
<reference evidence="1" key="1">
    <citation type="journal article" date="2023" name="Mol. Phylogenet. Evol.">
        <title>Genome-scale phylogeny and comparative genomics of the fungal order Sordariales.</title>
        <authorList>
            <person name="Hensen N."/>
            <person name="Bonometti L."/>
            <person name="Westerberg I."/>
            <person name="Brannstrom I.O."/>
            <person name="Guillou S."/>
            <person name="Cros-Aarteil S."/>
            <person name="Calhoun S."/>
            <person name="Haridas S."/>
            <person name="Kuo A."/>
            <person name="Mondo S."/>
            <person name="Pangilinan J."/>
            <person name="Riley R."/>
            <person name="LaButti K."/>
            <person name="Andreopoulos B."/>
            <person name="Lipzen A."/>
            <person name="Chen C."/>
            <person name="Yan M."/>
            <person name="Daum C."/>
            <person name="Ng V."/>
            <person name="Clum A."/>
            <person name="Steindorff A."/>
            <person name="Ohm R.A."/>
            <person name="Martin F."/>
            <person name="Silar P."/>
            <person name="Natvig D.O."/>
            <person name="Lalanne C."/>
            <person name="Gautier V."/>
            <person name="Ament-Velasquez S.L."/>
            <person name="Kruys A."/>
            <person name="Hutchinson M.I."/>
            <person name="Powell A.J."/>
            <person name="Barry K."/>
            <person name="Miller A.N."/>
            <person name="Grigoriev I.V."/>
            <person name="Debuchy R."/>
            <person name="Gladieux P."/>
            <person name="Hiltunen Thoren M."/>
            <person name="Johannesson H."/>
        </authorList>
    </citation>
    <scope>NUCLEOTIDE SEQUENCE</scope>
    <source>
        <strain evidence="1">CBS 757.83</strain>
    </source>
</reference>
<evidence type="ECO:0000313" key="1">
    <source>
        <dbReference type="EMBL" id="KAK4099717.1"/>
    </source>
</evidence>
<protein>
    <submittedName>
        <fullName evidence="1">Uncharacterized protein</fullName>
    </submittedName>
</protein>
<dbReference type="AlphaFoldDB" id="A0AAN6T0L8"/>
<dbReference type="EMBL" id="MU863647">
    <property type="protein sequence ID" value="KAK4099717.1"/>
    <property type="molecule type" value="Genomic_DNA"/>
</dbReference>
<reference evidence="1" key="2">
    <citation type="submission" date="2023-05" db="EMBL/GenBank/DDBJ databases">
        <authorList>
            <consortium name="Lawrence Berkeley National Laboratory"/>
            <person name="Steindorff A."/>
            <person name="Hensen N."/>
            <person name="Bonometti L."/>
            <person name="Westerberg I."/>
            <person name="Brannstrom I.O."/>
            <person name="Guillou S."/>
            <person name="Cros-Aarteil S."/>
            <person name="Calhoun S."/>
            <person name="Haridas S."/>
            <person name="Kuo A."/>
            <person name="Mondo S."/>
            <person name="Pangilinan J."/>
            <person name="Riley R."/>
            <person name="Labutti K."/>
            <person name="Andreopoulos B."/>
            <person name="Lipzen A."/>
            <person name="Chen C."/>
            <person name="Yanf M."/>
            <person name="Daum C."/>
            <person name="Ng V."/>
            <person name="Clum A."/>
            <person name="Ohm R."/>
            <person name="Martin F."/>
            <person name="Silar P."/>
            <person name="Natvig D."/>
            <person name="Lalanne C."/>
            <person name="Gautier V."/>
            <person name="Ament-Velasquez S.L."/>
            <person name="Kruys A."/>
            <person name="Hutchinson M.I."/>
            <person name="Powell A.J."/>
            <person name="Barry K."/>
            <person name="Miller A.N."/>
            <person name="Grigoriev I.V."/>
            <person name="Debuchy R."/>
            <person name="Gladieux P."/>
            <person name="Thoren M.H."/>
            <person name="Johannesson H."/>
        </authorList>
    </citation>
    <scope>NUCLEOTIDE SEQUENCE</scope>
    <source>
        <strain evidence="1">CBS 757.83</strain>
    </source>
</reference>